<organism evidence="3 4">
    <name type="scientific">Catenulispora pinistramenti</name>
    <dbReference type="NCBI Taxonomy" id="2705254"/>
    <lineage>
        <taxon>Bacteria</taxon>
        <taxon>Bacillati</taxon>
        <taxon>Actinomycetota</taxon>
        <taxon>Actinomycetes</taxon>
        <taxon>Catenulisporales</taxon>
        <taxon>Catenulisporaceae</taxon>
        <taxon>Catenulispora</taxon>
    </lineage>
</organism>
<sequence length="290" mass="32434">MTIAASSLIPAGHAGSPFDAIRRTQPDGSEYWTGRDLMPLLGYDQWRRFEDSIERAMVSAANAGADVDRAFCRRRQVQTGGAPRTDYVLTRYACYLIAMNGDPRKPEVAGAQTYFAIRTHQAETAATRHELTRLELIDLAREAELDRIAAEQRALAAEATAAELADRNRVLGAEHTVLAPKAAAYDAWFDTDDTCSVRDAARLLRNLFVIGESELRERMRRRWRWVEVHSTTATAYAVGRGYMVNHTHVNEFGPCPSSGRLTSKGVQRLKDKLRKELPPERHLNTPPLGT</sequence>
<feature type="domain" description="Antirepressor protein C-terminal" evidence="2">
    <location>
        <begin position="174"/>
        <end position="275"/>
    </location>
</feature>
<feature type="domain" description="Bro-N" evidence="1">
    <location>
        <begin position="21"/>
        <end position="110"/>
    </location>
</feature>
<proteinExistence type="predicted"/>
<protein>
    <submittedName>
        <fullName evidence="3">Phage antirepressor KilAC domain-containing protein</fullName>
    </submittedName>
</protein>
<evidence type="ECO:0000259" key="2">
    <source>
        <dbReference type="Pfam" id="PF03374"/>
    </source>
</evidence>
<dbReference type="InterPro" id="IPR005039">
    <property type="entry name" value="Ant_C"/>
</dbReference>
<comment type="caution">
    <text evidence="3">The sequence shown here is derived from an EMBL/GenBank/DDBJ whole genome shotgun (WGS) entry which is preliminary data.</text>
</comment>
<dbReference type="RefSeq" id="WP_212016809.1">
    <property type="nucleotide sequence ID" value="NZ_JAAFYZ010000156.1"/>
</dbReference>
<evidence type="ECO:0000313" key="3">
    <source>
        <dbReference type="EMBL" id="MBS2551820.1"/>
    </source>
</evidence>
<evidence type="ECO:0000259" key="1">
    <source>
        <dbReference type="Pfam" id="PF02498"/>
    </source>
</evidence>
<evidence type="ECO:0000313" key="4">
    <source>
        <dbReference type="Proteomes" id="UP000730482"/>
    </source>
</evidence>
<accession>A0ABS5L0Z2</accession>
<reference evidence="3 4" key="1">
    <citation type="submission" date="2020-02" db="EMBL/GenBank/DDBJ databases">
        <title>Acidophilic actinobacteria isolated from forest soil.</title>
        <authorList>
            <person name="Golinska P."/>
        </authorList>
    </citation>
    <scope>NUCLEOTIDE SEQUENCE [LARGE SCALE GENOMIC DNA]</scope>
    <source>
        <strain evidence="3 4">NL8</strain>
    </source>
</reference>
<dbReference type="Pfam" id="PF03374">
    <property type="entry name" value="ANT"/>
    <property type="match status" value="1"/>
</dbReference>
<gene>
    <name evidence="3" type="ORF">KGQ19_33645</name>
</gene>
<keyword evidence="4" id="KW-1185">Reference proteome</keyword>
<dbReference type="InterPro" id="IPR003497">
    <property type="entry name" value="BRO_N_domain"/>
</dbReference>
<dbReference type="Pfam" id="PF02498">
    <property type="entry name" value="Bro-N"/>
    <property type="match status" value="1"/>
</dbReference>
<dbReference type="Proteomes" id="UP000730482">
    <property type="component" value="Unassembled WGS sequence"/>
</dbReference>
<dbReference type="EMBL" id="JAAFYZ010000156">
    <property type="protein sequence ID" value="MBS2551820.1"/>
    <property type="molecule type" value="Genomic_DNA"/>
</dbReference>
<name>A0ABS5L0Z2_9ACTN</name>